<reference evidence="1 2" key="1">
    <citation type="journal article" date="2022" name="DNA Res.">
        <title>Chromosomal-level genome assembly of the orchid tree Bauhinia variegata (Leguminosae; Cercidoideae) supports the allotetraploid origin hypothesis of Bauhinia.</title>
        <authorList>
            <person name="Zhong Y."/>
            <person name="Chen Y."/>
            <person name="Zheng D."/>
            <person name="Pang J."/>
            <person name="Liu Y."/>
            <person name="Luo S."/>
            <person name="Meng S."/>
            <person name="Qian L."/>
            <person name="Wei D."/>
            <person name="Dai S."/>
            <person name="Zhou R."/>
        </authorList>
    </citation>
    <scope>NUCLEOTIDE SEQUENCE [LARGE SCALE GENOMIC DNA]</scope>
    <source>
        <strain evidence="1">BV-YZ2020</strain>
    </source>
</reference>
<evidence type="ECO:0000313" key="2">
    <source>
        <dbReference type="Proteomes" id="UP000828941"/>
    </source>
</evidence>
<dbReference type="Proteomes" id="UP000828941">
    <property type="component" value="Chromosome 5"/>
</dbReference>
<organism evidence="1 2">
    <name type="scientific">Bauhinia variegata</name>
    <name type="common">Purple orchid tree</name>
    <name type="synonym">Phanera variegata</name>
    <dbReference type="NCBI Taxonomy" id="167791"/>
    <lineage>
        <taxon>Eukaryota</taxon>
        <taxon>Viridiplantae</taxon>
        <taxon>Streptophyta</taxon>
        <taxon>Embryophyta</taxon>
        <taxon>Tracheophyta</taxon>
        <taxon>Spermatophyta</taxon>
        <taxon>Magnoliopsida</taxon>
        <taxon>eudicotyledons</taxon>
        <taxon>Gunneridae</taxon>
        <taxon>Pentapetalae</taxon>
        <taxon>rosids</taxon>
        <taxon>fabids</taxon>
        <taxon>Fabales</taxon>
        <taxon>Fabaceae</taxon>
        <taxon>Cercidoideae</taxon>
        <taxon>Cercideae</taxon>
        <taxon>Bauhiniinae</taxon>
        <taxon>Bauhinia</taxon>
    </lineage>
</organism>
<gene>
    <name evidence="1" type="ORF">L6164_011977</name>
</gene>
<dbReference type="EMBL" id="CM039430">
    <property type="protein sequence ID" value="KAI4344788.1"/>
    <property type="molecule type" value="Genomic_DNA"/>
</dbReference>
<keyword evidence="2" id="KW-1185">Reference proteome</keyword>
<proteinExistence type="predicted"/>
<sequence>MVNRGFSDAEPDSAWDADYPQEEADDNEDLYSKSSITLGPSFCRKTKVEMQTEMIEVRAVLVGSWIVSPILKIRIAYSSDVTPAILLSEQSQLPNRFCCVRLLELYLLLELVEGENELNRVF</sequence>
<accession>A0ACB9P8N8</accession>
<protein>
    <submittedName>
        <fullName evidence="1">Uncharacterized protein</fullName>
    </submittedName>
</protein>
<name>A0ACB9P8N8_BAUVA</name>
<evidence type="ECO:0000313" key="1">
    <source>
        <dbReference type="EMBL" id="KAI4344788.1"/>
    </source>
</evidence>
<comment type="caution">
    <text evidence="1">The sequence shown here is derived from an EMBL/GenBank/DDBJ whole genome shotgun (WGS) entry which is preliminary data.</text>
</comment>